<feature type="transmembrane region" description="Helical" evidence="8">
    <location>
        <begin position="29"/>
        <end position="51"/>
    </location>
</feature>
<evidence type="ECO:0000256" key="7">
    <source>
        <dbReference type="ARBA" id="ARBA00023136"/>
    </source>
</evidence>
<evidence type="ECO:0000256" key="6">
    <source>
        <dbReference type="ARBA" id="ARBA00022989"/>
    </source>
</evidence>
<dbReference type="SUPFAM" id="SSF161098">
    <property type="entry name" value="MetI-like"/>
    <property type="match status" value="1"/>
</dbReference>
<keyword evidence="5 8" id="KW-0812">Transmembrane</keyword>
<keyword evidence="3 8" id="KW-0813">Transport</keyword>
<dbReference type="CDD" id="cd06261">
    <property type="entry name" value="TM_PBP2"/>
    <property type="match status" value="1"/>
</dbReference>
<accession>A0ABD4TR64</accession>
<evidence type="ECO:0000256" key="4">
    <source>
        <dbReference type="ARBA" id="ARBA00022475"/>
    </source>
</evidence>
<dbReference type="EMBL" id="JAGPYW010000010">
    <property type="protein sequence ID" value="MCQ4614782.1"/>
    <property type="molecule type" value="Genomic_DNA"/>
</dbReference>
<dbReference type="FunFam" id="1.10.3720.10:FF:000002">
    <property type="entry name" value="D-methionine ABC transporter permease MetI"/>
    <property type="match status" value="1"/>
</dbReference>
<sequence length="228" mass="24152">MEPLNSWWRDLTGSRVTPSMYLDSFGETVYMVGVALFIGALVGIPLALALVITRPGGLRPNRLVYGVLNVVVNIIRSLPFIILLVAISPFTRSIVGTSIGTTAALVPLTLYIAPFIARLIEQSLLEVNPGITEAAESMGANMWQTIRHFLLPEAKSSIILAITTATVGLISATAMAGTIGGGGVGDLAIAYGYQQFDSVAMLTTVIILIIVVQAIQSLGNTLARRARA</sequence>
<dbReference type="InterPro" id="IPR035906">
    <property type="entry name" value="MetI-like_sf"/>
</dbReference>
<evidence type="ECO:0000256" key="1">
    <source>
        <dbReference type="ARBA" id="ARBA00004651"/>
    </source>
</evidence>
<keyword evidence="7 8" id="KW-0472">Membrane</keyword>
<keyword evidence="4" id="KW-1003">Cell membrane</keyword>
<evidence type="ECO:0000313" key="10">
    <source>
        <dbReference type="EMBL" id="MCQ4614782.1"/>
    </source>
</evidence>
<evidence type="ECO:0000259" key="9">
    <source>
        <dbReference type="PROSITE" id="PS50928"/>
    </source>
</evidence>
<evidence type="ECO:0000256" key="3">
    <source>
        <dbReference type="ARBA" id="ARBA00022448"/>
    </source>
</evidence>
<dbReference type="PROSITE" id="PS50928">
    <property type="entry name" value="ABC_TM1"/>
    <property type="match status" value="1"/>
</dbReference>
<gene>
    <name evidence="10" type="ORF">KBX22_08585</name>
</gene>
<comment type="subcellular location">
    <subcellularLocation>
        <location evidence="1 8">Cell membrane</location>
        <topology evidence="1 8">Multi-pass membrane protein</topology>
    </subcellularLocation>
</comment>
<dbReference type="PANTHER" id="PTHR30450:SF14">
    <property type="entry name" value="TRANSPORTER, PERMEASE PROTEIN, PUTATIVE-RELATED"/>
    <property type="match status" value="1"/>
</dbReference>
<evidence type="ECO:0000256" key="2">
    <source>
        <dbReference type="ARBA" id="ARBA00007069"/>
    </source>
</evidence>
<dbReference type="InterPro" id="IPR000515">
    <property type="entry name" value="MetI-like"/>
</dbReference>
<dbReference type="RefSeq" id="WP_070975750.1">
    <property type="nucleotide sequence ID" value="NZ_CP185859.1"/>
</dbReference>
<feature type="transmembrane region" description="Helical" evidence="8">
    <location>
        <begin position="63"/>
        <end position="87"/>
    </location>
</feature>
<dbReference type="GO" id="GO:0005886">
    <property type="term" value="C:plasma membrane"/>
    <property type="evidence" value="ECO:0007669"/>
    <property type="project" value="UniProtKB-SubCell"/>
</dbReference>
<organism evidence="10 11">
    <name type="scientific">Corynebacterium pseudogenitalium</name>
    <dbReference type="NCBI Taxonomy" id="38303"/>
    <lineage>
        <taxon>Bacteria</taxon>
        <taxon>Bacillati</taxon>
        <taxon>Actinomycetota</taxon>
        <taxon>Actinomycetes</taxon>
        <taxon>Mycobacteriales</taxon>
        <taxon>Corynebacteriaceae</taxon>
        <taxon>Corynebacterium</taxon>
    </lineage>
</organism>
<comment type="similarity">
    <text evidence="2">Belongs to the binding-protein-dependent transport system permease family. CysTW subfamily.</text>
</comment>
<dbReference type="Proteomes" id="UP001205080">
    <property type="component" value="Unassembled WGS sequence"/>
</dbReference>
<keyword evidence="6 8" id="KW-1133">Transmembrane helix</keyword>
<evidence type="ECO:0000256" key="5">
    <source>
        <dbReference type="ARBA" id="ARBA00022692"/>
    </source>
</evidence>
<dbReference type="InterPro" id="IPR051322">
    <property type="entry name" value="AA_ABC_Transporter_Permease"/>
</dbReference>
<dbReference type="PANTHER" id="PTHR30450">
    <property type="entry name" value="ABC TRANSPORTER PERMEASE"/>
    <property type="match status" value="1"/>
</dbReference>
<protein>
    <submittedName>
        <fullName evidence="10">ABC transporter permease</fullName>
    </submittedName>
</protein>
<reference evidence="10 11" key="1">
    <citation type="submission" date="2021-04" db="EMBL/GenBank/DDBJ databases">
        <title>Corynebacterium genitalium sp. nov. and Corynebacterium genitalium sp. nov., two new species of the genus Corynebacterium.</title>
        <authorList>
            <person name="Jaen-Luchoro D."/>
            <person name="Pinyeiro-Iglesias B."/>
            <person name="Al-Shaer S."/>
            <person name="Karlsson R."/>
            <person name="Gonzales-Siles L."/>
            <person name="Cardew S."/>
            <person name="Jensie-Markopolous S."/>
            <person name="Ohlen M."/>
            <person name="Inganas E."/>
            <person name="Moore E.R.B."/>
        </authorList>
    </citation>
    <scope>NUCLEOTIDE SEQUENCE [LARGE SCALE GENOMIC DNA]</scope>
    <source>
        <strain evidence="10 11">CCUG 55013</strain>
    </source>
</reference>
<evidence type="ECO:0000313" key="11">
    <source>
        <dbReference type="Proteomes" id="UP001205080"/>
    </source>
</evidence>
<dbReference type="AlphaFoldDB" id="A0ABD4TR64"/>
<dbReference type="Pfam" id="PF00528">
    <property type="entry name" value="BPD_transp_1"/>
    <property type="match status" value="1"/>
</dbReference>
<feature type="transmembrane region" description="Helical" evidence="8">
    <location>
        <begin position="93"/>
        <end position="113"/>
    </location>
</feature>
<proteinExistence type="inferred from homology"/>
<feature type="domain" description="ABC transmembrane type-1" evidence="9">
    <location>
        <begin position="25"/>
        <end position="217"/>
    </location>
</feature>
<dbReference type="Gene3D" id="1.10.3720.10">
    <property type="entry name" value="MetI-like"/>
    <property type="match status" value="1"/>
</dbReference>
<feature type="transmembrane region" description="Helical" evidence="8">
    <location>
        <begin position="199"/>
        <end position="219"/>
    </location>
</feature>
<feature type="transmembrane region" description="Helical" evidence="8">
    <location>
        <begin position="157"/>
        <end position="179"/>
    </location>
</feature>
<name>A0ABD4TR64_9CORY</name>
<evidence type="ECO:0000256" key="8">
    <source>
        <dbReference type="RuleBase" id="RU363032"/>
    </source>
</evidence>
<comment type="caution">
    <text evidence="10">The sequence shown here is derived from an EMBL/GenBank/DDBJ whole genome shotgun (WGS) entry which is preliminary data.</text>
</comment>